<comment type="catalytic activity">
    <reaction evidence="8 10">
        <text>oxaloacetate + H(+) = pyruvate + CO2</text>
        <dbReference type="Rhea" id="RHEA:15641"/>
        <dbReference type="ChEBI" id="CHEBI:15361"/>
        <dbReference type="ChEBI" id="CHEBI:15378"/>
        <dbReference type="ChEBI" id="CHEBI:16452"/>
        <dbReference type="ChEBI" id="CHEBI:16526"/>
        <dbReference type="EC" id="4.1.1.112"/>
    </reaction>
</comment>
<keyword evidence="5 9" id="KW-0479">Metal-binding</keyword>
<dbReference type="GO" id="GO:0051252">
    <property type="term" value="P:regulation of RNA metabolic process"/>
    <property type="evidence" value="ECO:0007669"/>
    <property type="project" value="InterPro"/>
</dbReference>
<keyword evidence="13" id="KW-1185">Reference proteome</keyword>
<evidence type="ECO:0000256" key="7">
    <source>
        <dbReference type="ARBA" id="ARBA00025046"/>
    </source>
</evidence>
<feature type="compositionally biased region" description="Polar residues" evidence="11">
    <location>
        <begin position="1"/>
        <end position="11"/>
    </location>
</feature>
<protein>
    <recommendedName>
        <fullName evidence="10">4-hydroxy-4-methyl-2-oxoglutarate aldolase</fullName>
        <shortName evidence="10">HMG aldolase</shortName>
        <ecNumber evidence="10">4.1.1.112</ecNumber>
        <ecNumber evidence="10">4.1.3.17</ecNumber>
    </recommendedName>
    <alternativeName>
        <fullName evidence="10">Oxaloacetate decarboxylase</fullName>
    </alternativeName>
</protein>
<evidence type="ECO:0000313" key="12">
    <source>
        <dbReference type="EMBL" id="KAA9394612.1"/>
    </source>
</evidence>
<comment type="caution">
    <text evidence="12">The sequence shown here is derived from an EMBL/GenBank/DDBJ whole genome shotgun (WGS) entry which is preliminary data.</text>
</comment>
<proteinExistence type="inferred from homology"/>
<evidence type="ECO:0000256" key="6">
    <source>
        <dbReference type="ARBA" id="ARBA00023239"/>
    </source>
</evidence>
<gene>
    <name evidence="12" type="ORF">FCK90_05400</name>
</gene>
<dbReference type="GO" id="GO:0008948">
    <property type="term" value="F:oxaloacetate decarboxylase activity"/>
    <property type="evidence" value="ECO:0007669"/>
    <property type="project" value="UniProtKB-EC"/>
</dbReference>
<evidence type="ECO:0000256" key="1">
    <source>
        <dbReference type="ARBA" id="ARBA00001342"/>
    </source>
</evidence>
<reference evidence="12 13" key="1">
    <citation type="submission" date="2019-05" db="EMBL/GenBank/DDBJ databases">
        <title>Kocuria coralli sp. nov., a novel actinobacterium isolated from coral reef seawater.</title>
        <authorList>
            <person name="Li J."/>
        </authorList>
    </citation>
    <scope>NUCLEOTIDE SEQUENCE [LARGE SCALE GENOMIC DNA]</scope>
    <source>
        <strain evidence="12 13">SCSIO 13007</strain>
    </source>
</reference>
<dbReference type="Pfam" id="PF03737">
    <property type="entry name" value="RraA-like"/>
    <property type="match status" value="1"/>
</dbReference>
<dbReference type="CDD" id="cd16841">
    <property type="entry name" value="RraA_family"/>
    <property type="match status" value="1"/>
</dbReference>
<dbReference type="OrthoDB" id="943692at2"/>
<dbReference type="SUPFAM" id="SSF89562">
    <property type="entry name" value="RraA-like"/>
    <property type="match status" value="1"/>
</dbReference>
<feature type="binding site" evidence="9">
    <location>
        <position position="131"/>
    </location>
    <ligand>
        <name>substrate</name>
    </ligand>
</feature>
<dbReference type="GO" id="GO:0008428">
    <property type="term" value="F:ribonuclease inhibitor activity"/>
    <property type="evidence" value="ECO:0007669"/>
    <property type="project" value="InterPro"/>
</dbReference>
<dbReference type="AlphaFoldDB" id="A0A5J5KYK4"/>
<keyword evidence="9" id="KW-0460">Magnesium</keyword>
<feature type="binding site" evidence="9">
    <location>
        <position position="132"/>
    </location>
    <ligand>
        <name>Mg(2+)</name>
        <dbReference type="ChEBI" id="CHEBI:18420"/>
    </ligand>
</feature>
<name>A0A5J5KYK4_9MICC</name>
<evidence type="ECO:0000256" key="9">
    <source>
        <dbReference type="PIRSR" id="PIRSR605493-1"/>
    </source>
</evidence>
<dbReference type="PANTHER" id="PTHR33254">
    <property type="entry name" value="4-HYDROXY-4-METHYL-2-OXOGLUTARATE ALDOLASE 3-RELATED"/>
    <property type="match status" value="1"/>
</dbReference>
<comment type="cofactor">
    <cofactor evidence="9">
        <name>Mg(2+)</name>
        <dbReference type="ChEBI" id="CHEBI:18420"/>
    </cofactor>
</comment>
<evidence type="ECO:0000256" key="8">
    <source>
        <dbReference type="ARBA" id="ARBA00047973"/>
    </source>
</evidence>
<dbReference type="NCBIfam" id="TIGR01935">
    <property type="entry name" value="NOT-MenG"/>
    <property type="match status" value="1"/>
</dbReference>
<evidence type="ECO:0000256" key="10">
    <source>
        <dbReference type="RuleBase" id="RU004338"/>
    </source>
</evidence>
<dbReference type="InterPro" id="IPR036704">
    <property type="entry name" value="RraA/RraA-like_sf"/>
</dbReference>
<comment type="similarity">
    <text evidence="3 10">Belongs to the class II aldolase/RraA-like family.</text>
</comment>
<evidence type="ECO:0000313" key="13">
    <source>
        <dbReference type="Proteomes" id="UP000325957"/>
    </source>
</evidence>
<dbReference type="GO" id="GO:0047443">
    <property type="term" value="F:4-hydroxy-4-methyl-2-oxoglutarate aldolase activity"/>
    <property type="evidence" value="ECO:0007669"/>
    <property type="project" value="UniProtKB-EC"/>
</dbReference>
<comment type="subunit">
    <text evidence="4 10">Homotrimer.</text>
</comment>
<dbReference type="Proteomes" id="UP000325957">
    <property type="component" value="Unassembled WGS sequence"/>
</dbReference>
<organism evidence="12 13">
    <name type="scientific">Kocuria coralli</name>
    <dbReference type="NCBI Taxonomy" id="1461025"/>
    <lineage>
        <taxon>Bacteria</taxon>
        <taxon>Bacillati</taxon>
        <taxon>Actinomycetota</taxon>
        <taxon>Actinomycetes</taxon>
        <taxon>Micrococcales</taxon>
        <taxon>Micrococcaceae</taxon>
        <taxon>Kocuria</taxon>
    </lineage>
</organism>
<feature type="region of interest" description="Disordered" evidence="11">
    <location>
        <begin position="1"/>
        <end position="29"/>
    </location>
</feature>
<comment type="cofactor">
    <cofactor evidence="2 10">
        <name>a divalent metal cation</name>
        <dbReference type="ChEBI" id="CHEBI:60240"/>
    </cofactor>
</comment>
<evidence type="ECO:0000256" key="5">
    <source>
        <dbReference type="ARBA" id="ARBA00022723"/>
    </source>
</evidence>
<accession>A0A5J5KYK4</accession>
<evidence type="ECO:0000256" key="3">
    <source>
        <dbReference type="ARBA" id="ARBA00008621"/>
    </source>
</evidence>
<dbReference type="GO" id="GO:0046872">
    <property type="term" value="F:metal ion binding"/>
    <property type="evidence" value="ECO:0007669"/>
    <property type="project" value="UniProtKB-KW"/>
</dbReference>
<comment type="function">
    <text evidence="7 10">Catalyzes the aldol cleavage of 4-hydroxy-4-methyl-2-oxoglutarate (HMG) into 2 molecules of pyruvate. Also contains a secondary oxaloacetate (OAA) decarboxylase activity due to the common pyruvate enolate transition state formed following C-C bond cleavage in the retro-aldol and decarboxylation reactions.</text>
</comment>
<evidence type="ECO:0000256" key="2">
    <source>
        <dbReference type="ARBA" id="ARBA00001968"/>
    </source>
</evidence>
<dbReference type="InterPro" id="IPR010203">
    <property type="entry name" value="RraA"/>
</dbReference>
<dbReference type="EMBL" id="SZWF01000005">
    <property type="protein sequence ID" value="KAA9394612.1"/>
    <property type="molecule type" value="Genomic_DNA"/>
</dbReference>
<sequence>MSTSSAVNPSSPKERTSMSEQAINAGPAADAAGTAEILTADLYDERGEQLQSVSVQFQSVGGRTRFHGPVRTIHSVEDNALVKAVTAEPGDGAVLVIDGEGSLRTALMGGNIAQAAADNGWAGVIVHGAIRDRSEMARLPLGIKALGSNPKKSAKEGAGEVDAVVTIDGVVFRPGAMVFCDEDGILVER</sequence>
<dbReference type="Gene3D" id="3.50.30.40">
    <property type="entry name" value="Ribonuclease E inhibitor RraA/RraA-like"/>
    <property type="match status" value="1"/>
</dbReference>
<dbReference type="NCBIfam" id="NF006875">
    <property type="entry name" value="PRK09372.1"/>
    <property type="match status" value="1"/>
</dbReference>
<evidence type="ECO:0000256" key="11">
    <source>
        <dbReference type="SAM" id="MobiDB-lite"/>
    </source>
</evidence>
<dbReference type="EC" id="4.1.1.112" evidence="10"/>
<comment type="catalytic activity">
    <reaction evidence="1 10">
        <text>4-hydroxy-4-methyl-2-oxoglutarate = 2 pyruvate</text>
        <dbReference type="Rhea" id="RHEA:22748"/>
        <dbReference type="ChEBI" id="CHEBI:15361"/>
        <dbReference type="ChEBI" id="CHEBI:58276"/>
        <dbReference type="EC" id="4.1.3.17"/>
    </reaction>
</comment>
<dbReference type="PANTHER" id="PTHR33254:SF4">
    <property type="entry name" value="4-HYDROXY-4-METHYL-2-OXOGLUTARATE ALDOLASE 3-RELATED"/>
    <property type="match status" value="1"/>
</dbReference>
<dbReference type="InterPro" id="IPR005493">
    <property type="entry name" value="RraA/RraA-like"/>
</dbReference>
<keyword evidence="6 10" id="KW-0456">Lyase</keyword>
<feature type="binding site" evidence="9">
    <location>
        <begin position="109"/>
        <end position="112"/>
    </location>
    <ligand>
        <name>substrate</name>
    </ligand>
</feature>
<evidence type="ECO:0000256" key="4">
    <source>
        <dbReference type="ARBA" id="ARBA00011233"/>
    </source>
</evidence>
<dbReference type="EC" id="4.1.3.17" evidence="10"/>